<protein>
    <submittedName>
        <fullName evidence="1">Uncharacterized protein</fullName>
    </submittedName>
</protein>
<sequence length="79" mass="8914">MRRCANPGAVLAIRYLSDALQVAAADGIVDYWCNHIEWVRVRARTFALYGQFRLRVLSRELFPAGDSVFLESTAGVQVR</sequence>
<evidence type="ECO:0000313" key="2">
    <source>
        <dbReference type="Proteomes" id="UP001601992"/>
    </source>
</evidence>
<reference evidence="1 2" key="1">
    <citation type="submission" date="2024-10" db="EMBL/GenBank/DDBJ databases">
        <title>The Natural Products Discovery Center: Release of the First 8490 Sequenced Strains for Exploring Actinobacteria Biosynthetic Diversity.</title>
        <authorList>
            <person name="Kalkreuter E."/>
            <person name="Kautsar S.A."/>
            <person name="Yang D."/>
            <person name="Bader C.D."/>
            <person name="Teijaro C.N."/>
            <person name="Fluegel L."/>
            <person name="Davis C.M."/>
            <person name="Simpson J.R."/>
            <person name="Lauterbach L."/>
            <person name="Steele A.D."/>
            <person name="Gui C."/>
            <person name="Meng S."/>
            <person name="Li G."/>
            <person name="Viehrig K."/>
            <person name="Ye F."/>
            <person name="Su P."/>
            <person name="Kiefer A.F."/>
            <person name="Nichols A."/>
            <person name="Cepeda A.J."/>
            <person name="Yan W."/>
            <person name="Fan B."/>
            <person name="Jiang Y."/>
            <person name="Adhikari A."/>
            <person name="Zheng C.-J."/>
            <person name="Schuster L."/>
            <person name="Cowan T.M."/>
            <person name="Smanski M.J."/>
            <person name="Chevrette M.G."/>
            <person name="De Carvalho L.P.S."/>
            <person name="Shen B."/>
        </authorList>
    </citation>
    <scope>NUCLEOTIDE SEQUENCE [LARGE SCALE GENOMIC DNA]</scope>
    <source>
        <strain evidence="1 2">NPDC002593</strain>
    </source>
</reference>
<gene>
    <name evidence="1" type="ORF">ACFYXQ_27920</name>
</gene>
<name>A0ABW6S7M9_9NOCA</name>
<dbReference type="EMBL" id="JBIAQY010000010">
    <property type="protein sequence ID" value="MFF3571613.1"/>
    <property type="molecule type" value="Genomic_DNA"/>
</dbReference>
<comment type="caution">
    <text evidence="1">The sequence shown here is derived from an EMBL/GenBank/DDBJ whole genome shotgun (WGS) entry which is preliminary data.</text>
</comment>
<proteinExistence type="predicted"/>
<keyword evidence="2" id="KW-1185">Reference proteome</keyword>
<evidence type="ECO:0000313" key="1">
    <source>
        <dbReference type="EMBL" id="MFF3571613.1"/>
    </source>
</evidence>
<dbReference type="Proteomes" id="UP001601992">
    <property type="component" value="Unassembled WGS sequence"/>
</dbReference>
<dbReference type="RefSeq" id="WP_387405460.1">
    <property type="nucleotide sequence ID" value="NZ_JBIAQY010000010.1"/>
</dbReference>
<accession>A0ABW6S7M9</accession>
<organism evidence="1 2">
    <name type="scientific">Nocardia jiangxiensis</name>
    <dbReference type="NCBI Taxonomy" id="282685"/>
    <lineage>
        <taxon>Bacteria</taxon>
        <taxon>Bacillati</taxon>
        <taxon>Actinomycetota</taxon>
        <taxon>Actinomycetes</taxon>
        <taxon>Mycobacteriales</taxon>
        <taxon>Nocardiaceae</taxon>
        <taxon>Nocardia</taxon>
    </lineage>
</organism>